<dbReference type="InterPro" id="IPR017930">
    <property type="entry name" value="Myb_dom"/>
</dbReference>
<evidence type="ECO:0000256" key="3">
    <source>
        <dbReference type="ARBA" id="ARBA00023015"/>
    </source>
</evidence>
<comment type="subcellular location">
    <subcellularLocation>
        <location evidence="1">Nucleus</location>
    </subcellularLocation>
</comment>
<dbReference type="SUPFAM" id="SSF46689">
    <property type="entry name" value="Homeodomain-like"/>
    <property type="match status" value="2"/>
</dbReference>
<dbReference type="Pfam" id="PF09316">
    <property type="entry name" value="Cmyb_C"/>
    <property type="match status" value="1"/>
</dbReference>
<name>A0A553PA66_TIGCA</name>
<keyword evidence="4" id="KW-0238">DNA-binding</keyword>
<feature type="region of interest" description="Disordered" evidence="7">
    <location>
        <begin position="460"/>
        <end position="516"/>
    </location>
</feature>
<keyword evidence="6" id="KW-0539">Nucleus</keyword>
<dbReference type="InterPro" id="IPR015395">
    <property type="entry name" value="C-myb_C"/>
</dbReference>
<dbReference type="GO" id="GO:0005634">
    <property type="term" value="C:nucleus"/>
    <property type="evidence" value="ECO:0007669"/>
    <property type="project" value="UniProtKB-SubCell"/>
</dbReference>
<gene>
    <name evidence="10" type="ORF">TCAL_01644</name>
</gene>
<evidence type="ECO:0000313" key="11">
    <source>
        <dbReference type="Proteomes" id="UP000318571"/>
    </source>
</evidence>
<dbReference type="FunFam" id="1.10.10.60:FF:000010">
    <property type="entry name" value="Transcriptional activator Myb isoform A"/>
    <property type="match status" value="1"/>
</dbReference>
<keyword evidence="5" id="KW-0804">Transcription</keyword>
<organism evidence="10 11">
    <name type="scientific">Tigriopus californicus</name>
    <name type="common">Marine copepod</name>
    <dbReference type="NCBI Taxonomy" id="6832"/>
    <lineage>
        <taxon>Eukaryota</taxon>
        <taxon>Metazoa</taxon>
        <taxon>Ecdysozoa</taxon>
        <taxon>Arthropoda</taxon>
        <taxon>Crustacea</taxon>
        <taxon>Multicrustacea</taxon>
        <taxon>Hexanauplia</taxon>
        <taxon>Copepoda</taxon>
        <taxon>Harpacticoida</taxon>
        <taxon>Harpacticidae</taxon>
        <taxon>Tigriopus</taxon>
    </lineage>
</organism>
<dbReference type="STRING" id="6832.A0A553PA66"/>
<feature type="region of interest" description="Disordered" evidence="7">
    <location>
        <begin position="677"/>
        <end position="711"/>
    </location>
</feature>
<keyword evidence="3" id="KW-0805">Transcription regulation</keyword>
<dbReference type="Gene3D" id="1.10.10.60">
    <property type="entry name" value="Homeodomain-like"/>
    <property type="match status" value="3"/>
</dbReference>
<dbReference type="Pfam" id="PF00249">
    <property type="entry name" value="Myb_DNA-binding"/>
    <property type="match status" value="1"/>
</dbReference>
<dbReference type="Pfam" id="PF13921">
    <property type="entry name" value="Myb_DNA-bind_6"/>
    <property type="match status" value="1"/>
</dbReference>
<evidence type="ECO:0000256" key="2">
    <source>
        <dbReference type="ARBA" id="ARBA00022737"/>
    </source>
</evidence>
<evidence type="ECO:0000259" key="8">
    <source>
        <dbReference type="PROSITE" id="PS50090"/>
    </source>
</evidence>
<dbReference type="InterPro" id="IPR009057">
    <property type="entry name" value="Homeodomain-like_sf"/>
</dbReference>
<proteinExistence type="predicted"/>
<feature type="domain" description="HTH myb-type" evidence="9">
    <location>
        <begin position="17"/>
        <end position="67"/>
    </location>
</feature>
<evidence type="ECO:0008006" key="12">
    <source>
        <dbReference type="Google" id="ProtNLM"/>
    </source>
</evidence>
<comment type="caution">
    <text evidence="10">The sequence shown here is derived from an EMBL/GenBank/DDBJ whole genome shotgun (WGS) entry which is preliminary data.</text>
</comment>
<evidence type="ECO:0000313" key="10">
    <source>
        <dbReference type="EMBL" id="TRY74585.1"/>
    </source>
</evidence>
<feature type="region of interest" description="Disordered" evidence="7">
    <location>
        <begin position="571"/>
        <end position="652"/>
    </location>
</feature>
<dbReference type="InterPro" id="IPR050560">
    <property type="entry name" value="MYB_TF"/>
</dbReference>
<dbReference type="Proteomes" id="UP000318571">
    <property type="component" value="Chromosome 2"/>
</dbReference>
<feature type="region of interest" description="Disordered" evidence="7">
    <location>
        <begin position="256"/>
        <end position="332"/>
    </location>
</feature>
<feature type="domain" description="Myb-like" evidence="8">
    <location>
        <begin position="120"/>
        <end position="170"/>
    </location>
</feature>
<evidence type="ECO:0000256" key="5">
    <source>
        <dbReference type="ARBA" id="ARBA00023163"/>
    </source>
</evidence>
<protein>
    <recommendedName>
        <fullName evidence="12">Transcriptional activator Myb</fullName>
    </recommendedName>
</protein>
<accession>A0A553PA66</accession>
<reference evidence="10 11" key="1">
    <citation type="journal article" date="2018" name="Nat. Ecol. Evol.">
        <title>Genomic signatures of mitonuclear coevolution across populations of Tigriopus californicus.</title>
        <authorList>
            <person name="Barreto F.S."/>
            <person name="Watson E.T."/>
            <person name="Lima T.G."/>
            <person name="Willett C.S."/>
            <person name="Edmands S."/>
            <person name="Li W."/>
            <person name="Burton R.S."/>
        </authorList>
    </citation>
    <scope>NUCLEOTIDE SEQUENCE [LARGE SCALE GENOMIC DNA]</scope>
    <source>
        <strain evidence="10 11">San Diego</strain>
    </source>
</reference>
<feature type="domain" description="HTH myb-type" evidence="9">
    <location>
        <begin position="68"/>
        <end position="123"/>
    </location>
</feature>
<dbReference type="SMART" id="SM00717">
    <property type="entry name" value="SANT"/>
    <property type="match status" value="3"/>
</dbReference>
<feature type="domain" description="Myb-like" evidence="8">
    <location>
        <begin position="17"/>
        <end position="67"/>
    </location>
</feature>
<evidence type="ECO:0000256" key="7">
    <source>
        <dbReference type="SAM" id="MobiDB-lite"/>
    </source>
</evidence>
<dbReference type="PROSITE" id="PS50090">
    <property type="entry name" value="MYB_LIKE"/>
    <property type="match status" value="3"/>
</dbReference>
<dbReference type="OMA" id="NMIACGK"/>
<keyword evidence="2" id="KW-0677">Repeat</keyword>
<feature type="compositionally biased region" description="Polar residues" evidence="7">
    <location>
        <begin position="623"/>
        <end position="652"/>
    </location>
</feature>
<dbReference type="PROSITE" id="PS51294">
    <property type="entry name" value="HTH_MYB"/>
    <property type="match status" value="3"/>
</dbReference>
<dbReference type="PANTHER" id="PTHR45614">
    <property type="entry name" value="MYB PROTEIN-RELATED"/>
    <property type="match status" value="1"/>
</dbReference>
<keyword evidence="11" id="KW-1185">Reference proteome</keyword>
<feature type="compositionally biased region" description="Polar residues" evidence="7">
    <location>
        <begin position="282"/>
        <end position="330"/>
    </location>
</feature>
<dbReference type="CDD" id="cd00167">
    <property type="entry name" value="SANT"/>
    <property type="match status" value="3"/>
</dbReference>
<dbReference type="AlphaFoldDB" id="A0A553PA66"/>
<dbReference type="GO" id="GO:0000978">
    <property type="term" value="F:RNA polymerase II cis-regulatory region sequence-specific DNA binding"/>
    <property type="evidence" value="ECO:0007669"/>
    <property type="project" value="TreeGrafter"/>
</dbReference>
<feature type="domain" description="HTH myb-type" evidence="9">
    <location>
        <begin position="124"/>
        <end position="174"/>
    </location>
</feature>
<evidence type="ECO:0000259" key="9">
    <source>
        <dbReference type="PROSITE" id="PS51294"/>
    </source>
</evidence>
<feature type="domain" description="Myb-like" evidence="8">
    <location>
        <begin position="68"/>
        <end position="119"/>
    </location>
</feature>
<dbReference type="FunFam" id="1.10.10.60:FF:000016">
    <property type="entry name" value="Transcriptional activator Myb isoform A"/>
    <property type="match status" value="1"/>
</dbReference>
<dbReference type="InterPro" id="IPR001005">
    <property type="entry name" value="SANT/Myb"/>
</dbReference>
<evidence type="ECO:0000256" key="4">
    <source>
        <dbReference type="ARBA" id="ARBA00023125"/>
    </source>
</evidence>
<dbReference type="EMBL" id="VCGU01000005">
    <property type="protein sequence ID" value="TRY74585.1"/>
    <property type="molecule type" value="Genomic_DNA"/>
</dbReference>
<feature type="compositionally biased region" description="Polar residues" evidence="7">
    <location>
        <begin position="460"/>
        <end position="490"/>
    </location>
</feature>
<evidence type="ECO:0000256" key="1">
    <source>
        <dbReference type="ARBA" id="ARBA00004123"/>
    </source>
</evidence>
<dbReference type="PANTHER" id="PTHR45614:SF25">
    <property type="entry name" value="MYB PROTEIN"/>
    <property type="match status" value="1"/>
</dbReference>
<sequence length="748" mass="82731">MDGSVNANGSAASLVAKKAINRGRWTKDEDEKLKRLVELHGERWDFIASHFTDRADVQCQHRWHKVVNPDLVKGPWTKEEDERVVELVRKYGPKRWTLIAKHLKGRIGKQCRERWHNHLNPEIKKTAWTEEEDRIIYNAHKQWGNQWAKIAKLIPGRTDNAIKNHWNSTMKRKYEEESCSDAAKNRKAKKVTTSTTVKVTPGPMLSQTLVEGGNASGLMTSHVSYGNGGTHSVTASVSFIPCGPIHTSVMRPVHLSASVSGNDGNGGEEHHTNGHHHQHNNSSQPLYNNSHNGHTWSSTVQSQCSDTPSQPSPNYVQVNAASTGTTNSLGDSGWVMEDEAHHRPREYDLFSPLKYLTALDSGPNLQENKANQGLIDNSLGVGPLHGTEFTEAEHEFYGTSPLATDTTPHILRRNHGCTSITLSQGNLIKRRKSEFSDSGRGSMVYAEDVSFDQGNTSLVHGIPTAQSTPVIQRRSNPSSGLSTPNNSQLHTPKGLKESPVRGQRLSEAPRTPTPFKKALADVFQRREPLSRTPQTPTKLVEDITELMKREQHSDISQEMSYRSSNPYMSGMNDSGFGEHRLKLSQGPGEPDKENTSPPNKKARKSLAANWAPQDLCRAEETSLTHPETPSKSLAGDSSMSFTPPSILKNTLSGADDARSLNSAEKELHESRSQYSANCGLMHGHNSVNAGSGGDHSTEQQHHHHQRSSGSSLGLKWNMIACGKTRPAMDLTEQAREYLSTMKPRSLDL</sequence>
<dbReference type="GO" id="GO:0000981">
    <property type="term" value="F:DNA-binding transcription factor activity, RNA polymerase II-specific"/>
    <property type="evidence" value="ECO:0007669"/>
    <property type="project" value="TreeGrafter"/>
</dbReference>
<evidence type="ECO:0000256" key="6">
    <source>
        <dbReference type="ARBA" id="ARBA00023242"/>
    </source>
</evidence>